<proteinExistence type="predicted"/>
<evidence type="ECO:0000313" key="2">
    <source>
        <dbReference type="Proteomes" id="UP000789702"/>
    </source>
</evidence>
<sequence>HQPQVRGLCQAESYNLDQTDQHRVPPSSLVPIVSSQGHQSVGGLHEPYENGPYSSGQVELQQGSPVSYGSPSHSYVYHSENNFVTNELSMPMNAVQQNRTRNVGESSPITNTFGPPVQYPSVMCPAPVLVKIYACPSSINQIQYSCEHSAPINTVGTSQGQQQMSVSSGRENNSQTQNSSTIASPTHWDNANYLNMTSAPEFQTVISQTPVHLNGIADYTYEG</sequence>
<dbReference type="EMBL" id="CAJVPU010004340">
    <property type="protein sequence ID" value="CAG8531463.1"/>
    <property type="molecule type" value="Genomic_DNA"/>
</dbReference>
<reference evidence="1" key="1">
    <citation type="submission" date="2021-06" db="EMBL/GenBank/DDBJ databases">
        <authorList>
            <person name="Kallberg Y."/>
            <person name="Tangrot J."/>
            <person name="Rosling A."/>
        </authorList>
    </citation>
    <scope>NUCLEOTIDE SEQUENCE</scope>
    <source>
        <strain evidence="1">IL203A</strain>
    </source>
</reference>
<name>A0ACA9LHL9_9GLOM</name>
<comment type="caution">
    <text evidence="1">The sequence shown here is derived from an EMBL/GenBank/DDBJ whole genome shotgun (WGS) entry which is preliminary data.</text>
</comment>
<evidence type="ECO:0000313" key="1">
    <source>
        <dbReference type="EMBL" id="CAG8531463.1"/>
    </source>
</evidence>
<accession>A0ACA9LHL9</accession>
<protein>
    <submittedName>
        <fullName evidence="1">10170_t:CDS:1</fullName>
    </submittedName>
</protein>
<gene>
    <name evidence="1" type="ORF">DHETER_LOCUS4384</name>
</gene>
<organism evidence="1 2">
    <name type="scientific">Dentiscutata heterogama</name>
    <dbReference type="NCBI Taxonomy" id="1316150"/>
    <lineage>
        <taxon>Eukaryota</taxon>
        <taxon>Fungi</taxon>
        <taxon>Fungi incertae sedis</taxon>
        <taxon>Mucoromycota</taxon>
        <taxon>Glomeromycotina</taxon>
        <taxon>Glomeromycetes</taxon>
        <taxon>Diversisporales</taxon>
        <taxon>Gigasporaceae</taxon>
        <taxon>Dentiscutata</taxon>
    </lineage>
</organism>
<keyword evidence="2" id="KW-1185">Reference proteome</keyword>
<dbReference type="Proteomes" id="UP000789702">
    <property type="component" value="Unassembled WGS sequence"/>
</dbReference>
<feature type="non-terminal residue" evidence="1">
    <location>
        <position position="1"/>
    </location>
</feature>